<name>A0A9N9C0I2_9GLOM</name>
<gene>
    <name evidence="1" type="ORF">DEBURN_LOCUS8751</name>
</gene>
<accession>A0A9N9C0I2</accession>
<sequence>MIPVTSSEIANRLQNLAIKSSDAKISIARLLDTWHLLIVALKYIRLNSRWCDHENSLFILPCHEINVSKADGSNGYVAAPIREGPLFQLLNVRHSDHSDL</sequence>
<keyword evidence="2" id="KW-1185">Reference proteome</keyword>
<evidence type="ECO:0000313" key="1">
    <source>
        <dbReference type="EMBL" id="CAG8584764.1"/>
    </source>
</evidence>
<organism evidence="1 2">
    <name type="scientific">Diversispora eburnea</name>
    <dbReference type="NCBI Taxonomy" id="1213867"/>
    <lineage>
        <taxon>Eukaryota</taxon>
        <taxon>Fungi</taxon>
        <taxon>Fungi incertae sedis</taxon>
        <taxon>Mucoromycota</taxon>
        <taxon>Glomeromycotina</taxon>
        <taxon>Glomeromycetes</taxon>
        <taxon>Diversisporales</taxon>
        <taxon>Diversisporaceae</taxon>
        <taxon>Diversispora</taxon>
    </lineage>
</organism>
<evidence type="ECO:0000313" key="2">
    <source>
        <dbReference type="Proteomes" id="UP000789706"/>
    </source>
</evidence>
<protein>
    <submittedName>
        <fullName evidence="1">5948_t:CDS:1</fullName>
    </submittedName>
</protein>
<dbReference type="EMBL" id="CAJVPK010001391">
    <property type="protein sequence ID" value="CAG8584764.1"/>
    <property type="molecule type" value="Genomic_DNA"/>
</dbReference>
<reference evidence="1" key="1">
    <citation type="submission" date="2021-06" db="EMBL/GenBank/DDBJ databases">
        <authorList>
            <person name="Kallberg Y."/>
            <person name="Tangrot J."/>
            <person name="Rosling A."/>
        </authorList>
    </citation>
    <scope>NUCLEOTIDE SEQUENCE</scope>
    <source>
        <strain evidence="1">AZ414A</strain>
    </source>
</reference>
<proteinExistence type="predicted"/>
<comment type="caution">
    <text evidence="1">The sequence shown here is derived from an EMBL/GenBank/DDBJ whole genome shotgun (WGS) entry which is preliminary data.</text>
</comment>
<dbReference type="AlphaFoldDB" id="A0A9N9C0I2"/>
<feature type="non-terminal residue" evidence="1">
    <location>
        <position position="100"/>
    </location>
</feature>
<dbReference type="Proteomes" id="UP000789706">
    <property type="component" value="Unassembled WGS sequence"/>
</dbReference>